<accession>A0A0J7ZGH3</accession>
<name>A0A0J7ZGH3_STRVR</name>
<gene>
    <name evidence="1" type="ORF">ACM01_15355</name>
</gene>
<evidence type="ECO:0000313" key="1">
    <source>
        <dbReference type="EMBL" id="KMS74273.1"/>
    </source>
</evidence>
<dbReference type="EMBL" id="LFNT01000014">
    <property type="protein sequence ID" value="KMS74273.1"/>
    <property type="molecule type" value="Genomic_DNA"/>
</dbReference>
<evidence type="ECO:0000313" key="2">
    <source>
        <dbReference type="Proteomes" id="UP000037432"/>
    </source>
</evidence>
<dbReference type="PATRIC" id="fig|1938.3.peg.8659"/>
<sequence length="164" mass="18082">MPVPILCHICHGGRYQPENAGTYRCRSCGSPATELTFPVQSDERLVVLAGVLQVLTVPNGHQVIAPDRRCYAPHLGASLSLALRVNRTHPVFRQAEDIGTAEDLLSVLDADERGPWVLSPTQLEVLTRAMDVRNALLPSAARQYPDFDAEIRAAHTRSRHPRTT</sequence>
<proteinExistence type="predicted"/>
<protein>
    <submittedName>
        <fullName evidence="1">Uncharacterized protein</fullName>
    </submittedName>
</protein>
<comment type="caution">
    <text evidence="1">The sequence shown here is derived from an EMBL/GenBank/DDBJ whole genome shotgun (WGS) entry which is preliminary data.</text>
</comment>
<reference evidence="1 2" key="1">
    <citation type="submission" date="2015-06" db="EMBL/GenBank/DDBJ databases">
        <authorList>
            <person name="Ju K.-S."/>
            <person name="Doroghazi J.R."/>
            <person name="Metcalf W.W."/>
        </authorList>
    </citation>
    <scope>NUCLEOTIDE SEQUENCE [LARGE SCALE GENOMIC DNA]</scope>
    <source>
        <strain evidence="1 2">NRRL 3414</strain>
    </source>
</reference>
<organism evidence="1 2">
    <name type="scientific">Streptomyces viridochromogenes</name>
    <dbReference type="NCBI Taxonomy" id="1938"/>
    <lineage>
        <taxon>Bacteria</taxon>
        <taxon>Bacillati</taxon>
        <taxon>Actinomycetota</taxon>
        <taxon>Actinomycetes</taxon>
        <taxon>Kitasatosporales</taxon>
        <taxon>Streptomycetaceae</taxon>
        <taxon>Streptomyces</taxon>
    </lineage>
</organism>
<dbReference type="AlphaFoldDB" id="A0A0J7ZGH3"/>
<dbReference type="Proteomes" id="UP000037432">
    <property type="component" value="Unassembled WGS sequence"/>
</dbReference>
<dbReference type="RefSeq" id="WP_048581755.1">
    <property type="nucleotide sequence ID" value="NZ_LFNT01000014.1"/>
</dbReference>
<dbReference type="OrthoDB" id="4254622at2"/>